<protein>
    <submittedName>
        <fullName evidence="1">Uncharacterized protein</fullName>
    </submittedName>
</protein>
<organism evidence="1">
    <name type="scientific">Cacopsylla melanoneura</name>
    <dbReference type="NCBI Taxonomy" id="428564"/>
    <lineage>
        <taxon>Eukaryota</taxon>
        <taxon>Metazoa</taxon>
        <taxon>Ecdysozoa</taxon>
        <taxon>Arthropoda</taxon>
        <taxon>Hexapoda</taxon>
        <taxon>Insecta</taxon>
        <taxon>Pterygota</taxon>
        <taxon>Neoptera</taxon>
        <taxon>Paraneoptera</taxon>
        <taxon>Hemiptera</taxon>
        <taxon>Sternorrhyncha</taxon>
        <taxon>Psylloidea</taxon>
        <taxon>Psyllidae</taxon>
        <taxon>Psyllinae</taxon>
        <taxon>Cacopsylla</taxon>
    </lineage>
</organism>
<evidence type="ECO:0000313" key="1">
    <source>
        <dbReference type="EMBL" id="CAG6727816.1"/>
    </source>
</evidence>
<dbReference type="EMBL" id="HBUF01374804">
    <property type="protein sequence ID" value="CAG6727816.1"/>
    <property type="molecule type" value="Transcribed_RNA"/>
</dbReference>
<name>A0A8D8YFY2_9HEMI</name>
<proteinExistence type="predicted"/>
<dbReference type="AlphaFoldDB" id="A0A8D8YFY2"/>
<reference evidence="1" key="1">
    <citation type="submission" date="2021-05" db="EMBL/GenBank/DDBJ databases">
        <authorList>
            <person name="Alioto T."/>
            <person name="Alioto T."/>
            <person name="Gomez Garrido J."/>
        </authorList>
    </citation>
    <scope>NUCLEOTIDE SEQUENCE</scope>
</reference>
<accession>A0A8D8YFY2</accession>
<sequence>MLFSVFHASLIKPIGWRPTFKRPVRVVQHVVVALGRHLVHGCHVPHLLDYSATHFDTHSSTLPHHCIQKTRCELGFNCAGADLPVRSGSRTGAKPCGRAREELSAPDIGTNGFALCETCTDRLCQSDL</sequence>